<evidence type="ECO:0000313" key="3">
    <source>
        <dbReference type="Proteomes" id="UP000198660"/>
    </source>
</evidence>
<proteinExistence type="predicted"/>
<dbReference type="InterPro" id="IPR006083">
    <property type="entry name" value="PRK/URK"/>
</dbReference>
<accession>A0A1I6SL36</accession>
<keyword evidence="3" id="KW-1185">Reference proteome</keyword>
<dbReference type="GO" id="GO:0005524">
    <property type="term" value="F:ATP binding"/>
    <property type="evidence" value="ECO:0007669"/>
    <property type="project" value="InterPro"/>
</dbReference>
<sequence>MDRNLSTLLDRLLGIESTQRFILGVDGLSRSGKTTLVHQLRTAFEKNNVSVMVLHMDDYIVERKRRYNTGQTQWVEYYHLQWDVDWLTRNLFKKLKDANFLTLPQYDPVSDTHHTLQIPLAKSSVVIVEGVFLLRQEWEDFFDYTVFLECPREQRFHRESASTQRNMDKFRERYWKAEKHYMEVERPKGKVDVVLQNDAH</sequence>
<dbReference type="PANTHER" id="PTHR10285">
    <property type="entry name" value="URIDINE KINASE"/>
    <property type="match status" value="1"/>
</dbReference>
<evidence type="ECO:0000259" key="1">
    <source>
        <dbReference type="Pfam" id="PF00485"/>
    </source>
</evidence>
<gene>
    <name evidence="2" type="ORF">SAMN05444972_107176</name>
</gene>
<organism evidence="2 3">
    <name type="scientific">Marininema halotolerans</name>
    <dbReference type="NCBI Taxonomy" id="1155944"/>
    <lineage>
        <taxon>Bacteria</taxon>
        <taxon>Bacillati</taxon>
        <taxon>Bacillota</taxon>
        <taxon>Bacilli</taxon>
        <taxon>Bacillales</taxon>
        <taxon>Thermoactinomycetaceae</taxon>
        <taxon>Marininema</taxon>
    </lineage>
</organism>
<reference evidence="3" key="1">
    <citation type="submission" date="2016-10" db="EMBL/GenBank/DDBJ databases">
        <authorList>
            <person name="Varghese N."/>
            <person name="Submissions S."/>
        </authorList>
    </citation>
    <scope>NUCLEOTIDE SEQUENCE [LARGE SCALE GENOMIC DNA]</scope>
    <source>
        <strain evidence="3">DSM 45789</strain>
    </source>
</reference>
<dbReference type="Gene3D" id="3.40.50.300">
    <property type="entry name" value="P-loop containing nucleotide triphosphate hydrolases"/>
    <property type="match status" value="1"/>
</dbReference>
<dbReference type="OrthoDB" id="1420794at2"/>
<dbReference type="Pfam" id="PF00485">
    <property type="entry name" value="PRK"/>
    <property type="match status" value="1"/>
</dbReference>
<dbReference type="NCBIfam" id="NF005807">
    <property type="entry name" value="PRK07667.1"/>
    <property type="match status" value="1"/>
</dbReference>
<feature type="domain" description="Phosphoribulokinase/uridine kinase" evidence="1">
    <location>
        <begin position="22"/>
        <end position="183"/>
    </location>
</feature>
<keyword evidence="2" id="KW-0808">Transferase</keyword>
<protein>
    <submittedName>
        <fullName evidence="2">Uridine kinase</fullName>
    </submittedName>
</protein>
<dbReference type="InterPro" id="IPR027417">
    <property type="entry name" value="P-loop_NTPase"/>
</dbReference>
<keyword evidence="2" id="KW-0418">Kinase</keyword>
<name>A0A1I6SL36_9BACL</name>
<dbReference type="RefSeq" id="WP_091837371.1">
    <property type="nucleotide sequence ID" value="NZ_FPAA01000007.1"/>
</dbReference>
<dbReference type="GO" id="GO:0016301">
    <property type="term" value="F:kinase activity"/>
    <property type="evidence" value="ECO:0007669"/>
    <property type="project" value="UniProtKB-KW"/>
</dbReference>
<dbReference type="AlphaFoldDB" id="A0A1I6SL36"/>
<dbReference type="SUPFAM" id="SSF52540">
    <property type="entry name" value="P-loop containing nucleoside triphosphate hydrolases"/>
    <property type="match status" value="1"/>
</dbReference>
<evidence type="ECO:0000313" key="2">
    <source>
        <dbReference type="EMBL" id="SFS77665.1"/>
    </source>
</evidence>
<dbReference type="Proteomes" id="UP000198660">
    <property type="component" value="Unassembled WGS sequence"/>
</dbReference>
<dbReference type="EMBL" id="FPAA01000007">
    <property type="protein sequence ID" value="SFS77665.1"/>
    <property type="molecule type" value="Genomic_DNA"/>
</dbReference>